<keyword evidence="12" id="KW-1185">Reference proteome</keyword>
<dbReference type="GO" id="GO:0016413">
    <property type="term" value="F:O-acetyltransferase activity"/>
    <property type="evidence" value="ECO:0007669"/>
    <property type="project" value="TreeGrafter"/>
</dbReference>
<gene>
    <name evidence="9" type="ORF">M5X16_00970</name>
    <name evidence="10" type="ORF">PC41400_12240</name>
</gene>
<evidence type="ECO:0000313" key="11">
    <source>
        <dbReference type="Proteomes" id="UP000288943"/>
    </source>
</evidence>
<dbReference type="EMBL" id="JAMDMJ010000001">
    <property type="protein sequence ID" value="MCY9594349.1"/>
    <property type="molecule type" value="Genomic_DNA"/>
</dbReference>
<dbReference type="Pfam" id="PF01757">
    <property type="entry name" value="Acyl_transf_3"/>
    <property type="match status" value="1"/>
</dbReference>
<dbReference type="Proteomes" id="UP000288943">
    <property type="component" value="Chromosome"/>
</dbReference>
<dbReference type="RefSeq" id="WP_042228332.1">
    <property type="nucleotide sequence ID" value="NZ_CP026520.1"/>
</dbReference>
<comment type="similarity">
    <text evidence="2">Belongs to the acyltransferase 3 family.</text>
</comment>
<dbReference type="OrthoDB" id="65129at2"/>
<evidence type="ECO:0000259" key="8">
    <source>
        <dbReference type="Pfam" id="PF01757"/>
    </source>
</evidence>
<keyword evidence="6 7" id="KW-0472">Membrane</keyword>
<dbReference type="PANTHER" id="PTHR40074">
    <property type="entry name" value="O-ACETYLTRANSFERASE WECH"/>
    <property type="match status" value="1"/>
</dbReference>
<reference evidence="10 11" key="1">
    <citation type="submission" date="2018-01" db="EMBL/GenBank/DDBJ databases">
        <title>The whole genome sequencing and assembly of Paenibacillus chitinolyticus KCCM 41400 strain.</title>
        <authorList>
            <person name="Kim J.-Y."/>
            <person name="Park M.-K."/>
            <person name="Lee Y.-J."/>
            <person name="Yi H."/>
            <person name="Bahn Y.-S."/>
            <person name="Kim J.F."/>
            <person name="Lee D.-W."/>
        </authorList>
    </citation>
    <scope>NUCLEOTIDE SEQUENCE [LARGE SCALE GENOMIC DNA]</scope>
    <source>
        <strain evidence="10 11">KCCM 41400</strain>
    </source>
</reference>
<name>A0A410WVQ1_9BACL</name>
<evidence type="ECO:0000256" key="7">
    <source>
        <dbReference type="SAM" id="Phobius"/>
    </source>
</evidence>
<keyword evidence="4 7" id="KW-0812">Transmembrane</keyword>
<comment type="subcellular location">
    <subcellularLocation>
        <location evidence="1">Cell membrane</location>
        <topology evidence="1">Multi-pass membrane protein</topology>
    </subcellularLocation>
</comment>
<dbReference type="KEGG" id="pchi:PC41400_12240"/>
<evidence type="ECO:0000256" key="3">
    <source>
        <dbReference type="ARBA" id="ARBA00022475"/>
    </source>
</evidence>
<feature type="transmembrane region" description="Helical" evidence="7">
    <location>
        <begin position="145"/>
        <end position="167"/>
    </location>
</feature>
<organism evidence="10 11">
    <name type="scientific">Paenibacillus chitinolyticus</name>
    <dbReference type="NCBI Taxonomy" id="79263"/>
    <lineage>
        <taxon>Bacteria</taxon>
        <taxon>Bacillati</taxon>
        <taxon>Bacillota</taxon>
        <taxon>Bacilli</taxon>
        <taxon>Bacillales</taxon>
        <taxon>Paenibacillaceae</taxon>
        <taxon>Paenibacillus</taxon>
    </lineage>
</organism>
<feature type="transmembrane region" description="Helical" evidence="7">
    <location>
        <begin position="231"/>
        <end position="252"/>
    </location>
</feature>
<dbReference type="GeneID" id="95375580"/>
<feature type="transmembrane region" description="Helical" evidence="7">
    <location>
        <begin position="174"/>
        <end position="194"/>
    </location>
</feature>
<keyword evidence="5 7" id="KW-1133">Transmembrane helix</keyword>
<dbReference type="GO" id="GO:0009246">
    <property type="term" value="P:enterobacterial common antigen biosynthetic process"/>
    <property type="evidence" value="ECO:0007669"/>
    <property type="project" value="TreeGrafter"/>
</dbReference>
<dbReference type="GO" id="GO:0005886">
    <property type="term" value="C:plasma membrane"/>
    <property type="evidence" value="ECO:0007669"/>
    <property type="project" value="UniProtKB-SubCell"/>
</dbReference>
<dbReference type="EMBL" id="CP026520">
    <property type="protein sequence ID" value="QAV18400.1"/>
    <property type="molecule type" value="Genomic_DNA"/>
</dbReference>
<proteinExistence type="inferred from homology"/>
<keyword evidence="10" id="KW-0012">Acyltransferase</keyword>
<evidence type="ECO:0000256" key="2">
    <source>
        <dbReference type="ARBA" id="ARBA00007400"/>
    </source>
</evidence>
<evidence type="ECO:0000313" key="12">
    <source>
        <dbReference type="Proteomes" id="UP001527202"/>
    </source>
</evidence>
<dbReference type="InterPro" id="IPR002656">
    <property type="entry name" value="Acyl_transf_3_dom"/>
</dbReference>
<feature type="transmembrane region" description="Helical" evidence="7">
    <location>
        <begin position="331"/>
        <end position="354"/>
    </location>
</feature>
<accession>A0A410WVQ1</accession>
<sequence length="378" mass="43140">MNSQITTKTSKLKIFEMDIVRAVAIMAVVLIHSTTEAAVYPWEGQVVPDEGSLSQIILFTLNRACQFAVPVFILISGLVLFYRYSGSWSVKTAVQFYKRRLWSVVVPYLIWSLFYYIYNPWISGQPVELDAREFLGDIQWADTGYHLYFMIIILQFYVVFPVLMFLAKYKWFRVSMVPLGILIQLGFYSYNHWVERIDHYPSLAPTYFSFFLTGGFIGLYYDFFRQKMKSVVSWALLVMLVSGGTYVEMFLLNRYDNRMFENTWYVIAMLFYATTVSVVLLGVGKWLLDKLPGAAKWLLPLGSYSFGIYLMHPLILTAFKLKIPAPGGMAAYNVYVLLSFLSALLGSLLAAVLYRKAARALKPGKSKPASPGNVPMNG</sequence>
<dbReference type="Proteomes" id="UP001527202">
    <property type="component" value="Unassembled WGS sequence"/>
</dbReference>
<evidence type="ECO:0000313" key="9">
    <source>
        <dbReference type="EMBL" id="MCY9594349.1"/>
    </source>
</evidence>
<evidence type="ECO:0000256" key="5">
    <source>
        <dbReference type="ARBA" id="ARBA00022989"/>
    </source>
</evidence>
<evidence type="ECO:0000313" key="10">
    <source>
        <dbReference type="EMBL" id="QAV18400.1"/>
    </source>
</evidence>
<feature type="transmembrane region" description="Helical" evidence="7">
    <location>
        <begin position="101"/>
        <end position="118"/>
    </location>
</feature>
<feature type="transmembrane region" description="Helical" evidence="7">
    <location>
        <begin position="206"/>
        <end position="224"/>
    </location>
</feature>
<evidence type="ECO:0000256" key="4">
    <source>
        <dbReference type="ARBA" id="ARBA00022692"/>
    </source>
</evidence>
<feature type="transmembrane region" description="Helical" evidence="7">
    <location>
        <begin position="264"/>
        <end position="288"/>
    </location>
</feature>
<reference evidence="9 12" key="2">
    <citation type="submission" date="2022-05" db="EMBL/GenBank/DDBJ databases">
        <title>Genome Sequencing of Bee-Associated Microbes.</title>
        <authorList>
            <person name="Dunlap C."/>
        </authorList>
    </citation>
    <scope>NUCLEOTIDE SEQUENCE [LARGE SCALE GENOMIC DNA]</scope>
    <source>
        <strain evidence="9 12">NRRL B-23120</strain>
    </source>
</reference>
<evidence type="ECO:0000256" key="6">
    <source>
        <dbReference type="ARBA" id="ARBA00023136"/>
    </source>
</evidence>
<keyword evidence="3" id="KW-1003">Cell membrane</keyword>
<feature type="domain" description="Acyltransferase 3" evidence="8">
    <location>
        <begin position="16"/>
        <end position="351"/>
    </location>
</feature>
<feature type="transmembrane region" description="Helical" evidence="7">
    <location>
        <begin position="61"/>
        <end position="81"/>
    </location>
</feature>
<feature type="transmembrane region" description="Helical" evidence="7">
    <location>
        <begin position="297"/>
        <end position="319"/>
    </location>
</feature>
<dbReference type="PANTHER" id="PTHR40074:SF2">
    <property type="entry name" value="O-ACETYLTRANSFERASE WECH"/>
    <property type="match status" value="1"/>
</dbReference>
<evidence type="ECO:0000256" key="1">
    <source>
        <dbReference type="ARBA" id="ARBA00004651"/>
    </source>
</evidence>
<keyword evidence="10" id="KW-0808">Transferase</keyword>
<dbReference type="AlphaFoldDB" id="A0A410WVQ1"/>
<protein>
    <submittedName>
        <fullName evidence="10">Acyltransferase</fullName>
    </submittedName>
</protein>